<keyword evidence="6 7" id="KW-0472">Membrane</keyword>
<accession>A0ABV7VJ67</accession>
<evidence type="ECO:0000256" key="6">
    <source>
        <dbReference type="ARBA" id="ARBA00023136"/>
    </source>
</evidence>
<name>A0ABV7VJ67_9PROT</name>
<feature type="transmembrane region" description="Helical" evidence="7">
    <location>
        <begin position="90"/>
        <end position="112"/>
    </location>
</feature>
<evidence type="ECO:0000256" key="2">
    <source>
        <dbReference type="ARBA" id="ARBA00005262"/>
    </source>
</evidence>
<reference evidence="9" key="1">
    <citation type="journal article" date="2019" name="Int. J. Syst. Evol. Microbiol.">
        <title>The Global Catalogue of Microorganisms (GCM) 10K type strain sequencing project: providing services to taxonomists for standard genome sequencing and annotation.</title>
        <authorList>
            <consortium name="The Broad Institute Genomics Platform"/>
            <consortium name="The Broad Institute Genome Sequencing Center for Infectious Disease"/>
            <person name="Wu L."/>
            <person name="Ma J."/>
        </authorList>
    </citation>
    <scope>NUCLEOTIDE SEQUENCE [LARGE SCALE GENOMIC DNA]</scope>
    <source>
        <strain evidence="9">KCTC 42182</strain>
    </source>
</reference>
<dbReference type="PANTHER" id="PTHR43663">
    <property type="entry name" value="CHROMATE TRANSPORT PROTEIN-RELATED"/>
    <property type="match status" value="1"/>
</dbReference>
<evidence type="ECO:0000313" key="8">
    <source>
        <dbReference type="EMBL" id="MFC3677290.1"/>
    </source>
</evidence>
<comment type="similarity">
    <text evidence="2">Belongs to the chromate ion transporter (CHR) (TC 2.A.51) family.</text>
</comment>
<keyword evidence="3" id="KW-1003">Cell membrane</keyword>
<evidence type="ECO:0000256" key="1">
    <source>
        <dbReference type="ARBA" id="ARBA00004651"/>
    </source>
</evidence>
<dbReference type="RefSeq" id="WP_379728829.1">
    <property type="nucleotide sequence ID" value="NZ_JBHRYJ010000004.1"/>
</dbReference>
<dbReference type="InterPro" id="IPR003370">
    <property type="entry name" value="Chromate_transpt"/>
</dbReference>
<gene>
    <name evidence="8" type="ORF">ACFOOQ_17170</name>
</gene>
<keyword evidence="4 7" id="KW-0812">Transmembrane</keyword>
<evidence type="ECO:0000256" key="7">
    <source>
        <dbReference type="SAM" id="Phobius"/>
    </source>
</evidence>
<keyword evidence="5 7" id="KW-1133">Transmembrane helix</keyword>
<dbReference type="EMBL" id="JBHRYJ010000004">
    <property type="protein sequence ID" value="MFC3677290.1"/>
    <property type="molecule type" value="Genomic_DNA"/>
</dbReference>
<feature type="transmembrane region" description="Helical" evidence="7">
    <location>
        <begin position="20"/>
        <end position="42"/>
    </location>
</feature>
<feature type="transmembrane region" description="Helical" evidence="7">
    <location>
        <begin position="118"/>
        <end position="139"/>
    </location>
</feature>
<dbReference type="PANTHER" id="PTHR43663:SF1">
    <property type="entry name" value="CHROMATE TRANSPORTER"/>
    <property type="match status" value="1"/>
</dbReference>
<proteinExistence type="inferred from homology"/>
<dbReference type="Proteomes" id="UP001595711">
    <property type="component" value="Unassembled WGS sequence"/>
</dbReference>
<evidence type="ECO:0000256" key="4">
    <source>
        <dbReference type="ARBA" id="ARBA00022692"/>
    </source>
</evidence>
<feature type="transmembrane region" description="Helical" evidence="7">
    <location>
        <begin position="173"/>
        <end position="190"/>
    </location>
</feature>
<organism evidence="8 9">
    <name type="scientific">Ferrovibrio xuzhouensis</name>
    <dbReference type="NCBI Taxonomy" id="1576914"/>
    <lineage>
        <taxon>Bacteria</taxon>
        <taxon>Pseudomonadati</taxon>
        <taxon>Pseudomonadota</taxon>
        <taxon>Alphaproteobacteria</taxon>
        <taxon>Rhodospirillales</taxon>
        <taxon>Rhodospirillaceae</taxon>
        <taxon>Ferrovibrio</taxon>
    </lineage>
</organism>
<protein>
    <submittedName>
        <fullName evidence="8">Chromate transporter</fullName>
    </submittedName>
</protein>
<evidence type="ECO:0000313" key="9">
    <source>
        <dbReference type="Proteomes" id="UP001595711"/>
    </source>
</evidence>
<dbReference type="Pfam" id="PF02417">
    <property type="entry name" value="Chromate_transp"/>
    <property type="match status" value="1"/>
</dbReference>
<comment type="caution">
    <text evidence="8">The sequence shown here is derived from an EMBL/GenBank/DDBJ whole genome shotgun (WGS) entry which is preliminary data.</text>
</comment>
<comment type="subcellular location">
    <subcellularLocation>
        <location evidence="1">Cell membrane</location>
        <topology evidence="1">Multi-pass membrane protein</topology>
    </subcellularLocation>
</comment>
<keyword evidence="9" id="KW-1185">Reference proteome</keyword>
<dbReference type="InterPro" id="IPR052518">
    <property type="entry name" value="CHR_Transporter"/>
</dbReference>
<evidence type="ECO:0000256" key="3">
    <source>
        <dbReference type="ARBA" id="ARBA00022475"/>
    </source>
</evidence>
<sequence length="191" mass="20181">MTSPAVLPAPALPTTPPASLFALFTGFLQVALCSFGGAFAWAHRILVLQRRWLNEQEFAEALGLCQVLPGPNIVNLSVHLGDRFFGVRGAIVALAGLTIVPICIVTTLEILYVTFSHVAALVHVLAYMGAAAAGLVIGVGLRMLWRLPARPMAYAVAGAAFVTVAMLELPLPPVVLVLVPLAILLAWAKLL</sequence>
<evidence type="ECO:0000256" key="5">
    <source>
        <dbReference type="ARBA" id="ARBA00022989"/>
    </source>
</evidence>